<dbReference type="PANTHER" id="PTHR43863">
    <property type="entry name" value="HYDROLASE, PUTATIVE (AFU_ORTHOLOGUE AFUA_1G03140)-RELATED"/>
    <property type="match status" value="1"/>
</dbReference>
<keyword evidence="2" id="KW-0378">Hydrolase</keyword>
<dbReference type="RefSeq" id="WP_118041356.1">
    <property type="nucleotide sequence ID" value="NZ_BQNJ01000001.1"/>
</dbReference>
<evidence type="ECO:0000256" key="2">
    <source>
        <dbReference type="RuleBase" id="RU361185"/>
    </source>
</evidence>
<sequence>MVRDIKRYGNPAGRESAFIQGPDYRFTVLTSSLIRMEYNEKGNFEDRATQIVMNRDFQVPEFDVIKENGILTITTEFLQVKYRGGKFAEEGLSIRTILNQETGENRLWRWGDEIKDLGGTARTLDEVDGAISLEHGMISKDGCTLIDDSASMVITEDGWVTPRGGDGLDVYFFGYGRRYQECIRDFYRLCGNTPLLPRWALGNWWSRYHKYTEEEYKRLMVRFQRERIPFSVAVIDMDWHLVDIPAKYGSGWTGYTWNKELFPDPPEFLAWLHEQGLKVTLNVHPADGVRAHEEAYPRMAEALGIDPDSEKTVEFDVTDRRFLEAYFDVLHHPMEGEGVDFWWVDWQQGKKTRIPGLDPLWMLNHYHYLDSTRKGGAGLTFSRYAGIGSHRYPVGFSGDTIISWESLRFQPYFTASASNVGYGWWSHDIGGHMMGARDDELAVRWVQLGVFSPINRLHSTSNPFSGKEPWNFNKRAEMIMKDFLRLRHELIPYLHTANRRASLEGCPLIRPLYWEEPEQKEAYEFPNEYYFGSELLVIPITERLDREADLAGAKAWIPEGLWFDYQNSRIYQGGKQMTLYRTLEQMPVLAKAGAIIPRSLDGKGSTENPDCMAVDIFPGTDGCFTIWEDDGRTDGDTVERWVSTRLVLEWGSSVRFAVSGAEGNRSAIPQRRSWKLNFRNVEFADSGFAVPAVIIGGSRTDAALSYDEASKILTLELSEIPTEKNIEVCFETGMRVAAANRGAQAYEILNRAQISYDKKEAMFEAVKKQRGDALLTILSMEENTTLTGALAEIMSDPLP</sequence>
<comment type="similarity">
    <text evidence="1 2">Belongs to the glycosyl hydrolase 31 family.</text>
</comment>
<dbReference type="AlphaFoldDB" id="A0A413LSM1"/>
<dbReference type="GO" id="GO:0005975">
    <property type="term" value="P:carbohydrate metabolic process"/>
    <property type="evidence" value="ECO:0007669"/>
    <property type="project" value="InterPro"/>
</dbReference>
<comment type="caution">
    <text evidence="3">The sequence shown here is derived from an EMBL/GenBank/DDBJ whole genome shotgun (WGS) entry which is preliminary data.</text>
</comment>
<reference evidence="3" key="1">
    <citation type="submission" date="2022-01" db="EMBL/GenBank/DDBJ databases">
        <title>Novel bile acid biosynthetic pathways are enriched in the microbiome of centenarians.</title>
        <authorList>
            <person name="Sato Y."/>
            <person name="Atarashi K."/>
            <person name="Plichta R.D."/>
            <person name="Arai Y."/>
            <person name="Sasajima S."/>
            <person name="Kearney M.S."/>
            <person name="Suda W."/>
            <person name="Takeshita K."/>
            <person name="Sasaki T."/>
            <person name="Okamoto S."/>
            <person name="Skelly N.A."/>
            <person name="Okamura Y."/>
            <person name="Vlamakis H."/>
            <person name="Li Y."/>
            <person name="Tanoue T."/>
            <person name="Takei H."/>
            <person name="Nittono H."/>
            <person name="Narushima S."/>
            <person name="Irie J."/>
            <person name="Itoh H."/>
            <person name="Moriya K."/>
            <person name="Sugiura Y."/>
            <person name="Suematsu M."/>
            <person name="Moritoki N."/>
            <person name="Shibata S."/>
            <person name="Littman R.D."/>
            <person name="Fischbach A.M."/>
            <person name="Uwamino Y."/>
            <person name="Inoue T."/>
            <person name="Honda A."/>
            <person name="Hattori M."/>
            <person name="Murai T."/>
            <person name="Xavier J.R."/>
            <person name="Hirose N."/>
            <person name="Honda K."/>
        </authorList>
    </citation>
    <scope>NUCLEOTIDE SEQUENCE</scope>
    <source>
        <strain evidence="3">CE91-St55</strain>
    </source>
</reference>
<dbReference type="Gene3D" id="3.20.20.80">
    <property type="entry name" value="Glycosidases"/>
    <property type="match status" value="1"/>
</dbReference>
<proteinExistence type="inferred from homology"/>
<keyword evidence="2" id="KW-0326">Glycosidase</keyword>
<dbReference type="SUPFAM" id="SSF51011">
    <property type="entry name" value="Glycosyl hydrolase domain"/>
    <property type="match status" value="1"/>
</dbReference>
<dbReference type="InterPro" id="IPR000322">
    <property type="entry name" value="Glyco_hydro_31_TIM"/>
</dbReference>
<dbReference type="InterPro" id="IPR051816">
    <property type="entry name" value="Glycosyl_Hydrolase_31"/>
</dbReference>
<dbReference type="Proteomes" id="UP001055091">
    <property type="component" value="Unassembled WGS sequence"/>
</dbReference>
<dbReference type="CDD" id="cd06595">
    <property type="entry name" value="GH31_u1"/>
    <property type="match status" value="1"/>
</dbReference>
<name>A0A413LSM1_9FIRM</name>
<dbReference type="SUPFAM" id="SSF51445">
    <property type="entry name" value="(Trans)glycosidases"/>
    <property type="match status" value="1"/>
</dbReference>
<organism evidence="3 4">
    <name type="scientific">Hungatella hathewayi</name>
    <dbReference type="NCBI Taxonomy" id="154046"/>
    <lineage>
        <taxon>Bacteria</taxon>
        <taxon>Bacillati</taxon>
        <taxon>Bacillota</taxon>
        <taxon>Clostridia</taxon>
        <taxon>Lachnospirales</taxon>
        <taxon>Lachnospiraceae</taxon>
        <taxon>Hungatella</taxon>
    </lineage>
</organism>
<dbReference type="PANTHER" id="PTHR43863:SF2">
    <property type="entry name" value="MALTASE-GLUCOAMYLASE"/>
    <property type="match status" value="1"/>
</dbReference>
<dbReference type="InterPro" id="IPR013780">
    <property type="entry name" value="Glyco_hydro_b"/>
</dbReference>
<gene>
    <name evidence="3" type="ORF">CE91St55_16240</name>
</gene>
<dbReference type="Pfam" id="PF01055">
    <property type="entry name" value="Glyco_hydro_31_2nd"/>
    <property type="match status" value="1"/>
</dbReference>
<dbReference type="EMBL" id="BQNJ01000001">
    <property type="protein sequence ID" value="GKG99642.1"/>
    <property type="molecule type" value="Genomic_DNA"/>
</dbReference>
<dbReference type="GO" id="GO:0004553">
    <property type="term" value="F:hydrolase activity, hydrolyzing O-glycosyl compounds"/>
    <property type="evidence" value="ECO:0007669"/>
    <property type="project" value="InterPro"/>
</dbReference>
<accession>A0A413LSM1</accession>
<dbReference type="Pfam" id="PF21365">
    <property type="entry name" value="Glyco_hydro_31_3rd"/>
    <property type="match status" value="1"/>
</dbReference>
<protein>
    <submittedName>
        <fullName evidence="3">Alpha-glucosidase</fullName>
    </submittedName>
</protein>
<dbReference type="GeneID" id="93151485"/>
<evidence type="ECO:0000256" key="1">
    <source>
        <dbReference type="ARBA" id="ARBA00007806"/>
    </source>
</evidence>
<evidence type="ECO:0000313" key="3">
    <source>
        <dbReference type="EMBL" id="GKG99642.1"/>
    </source>
</evidence>
<dbReference type="InterPro" id="IPR017853">
    <property type="entry name" value="GH"/>
</dbReference>
<evidence type="ECO:0000313" key="4">
    <source>
        <dbReference type="Proteomes" id="UP001055091"/>
    </source>
</evidence>
<dbReference type="InterPro" id="IPR048395">
    <property type="entry name" value="Glyco_hydro_31_C"/>
</dbReference>
<dbReference type="Gene3D" id="2.60.40.1180">
    <property type="entry name" value="Golgi alpha-mannosidase II"/>
    <property type="match status" value="2"/>
</dbReference>